<keyword evidence="5 7" id="KW-0472">Membrane</keyword>
<keyword evidence="2 7" id="KW-0813">Transport</keyword>
<evidence type="ECO:0000256" key="4">
    <source>
        <dbReference type="ARBA" id="ARBA00022692"/>
    </source>
</evidence>
<evidence type="ECO:0000256" key="7">
    <source>
        <dbReference type="PROSITE-ProRule" id="PRU01360"/>
    </source>
</evidence>
<dbReference type="SUPFAM" id="SSF49464">
    <property type="entry name" value="Carboxypeptidase regulatory domain-like"/>
    <property type="match status" value="1"/>
</dbReference>
<dbReference type="SUPFAM" id="SSF56935">
    <property type="entry name" value="Porins"/>
    <property type="match status" value="1"/>
</dbReference>
<dbReference type="Gene3D" id="2.170.130.10">
    <property type="entry name" value="TonB-dependent receptor, plug domain"/>
    <property type="match status" value="1"/>
</dbReference>
<comment type="similarity">
    <text evidence="7">Belongs to the TonB-dependent receptor family.</text>
</comment>
<dbReference type="InterPro" id="IPR023996">
    <property type="entry name" value="TonB-dep_OMP_SusC/RagA"/>
</dbReference>
<dbReference type="RefSeq" id="WP_098192231.1">
    <property type="nucleotide sequence ID" value="NZ_CP023777.1"/>
</dbReference>
<dbReference type="NCBIfam" id="TIGR04057">
    <property type="entry name" value="SusC_RagA_signa"/>
    <property type="match status" value="1"/>
</dbReference>
<comment type="subcellular location">
    <subcellularLocation>
        <location evidence="1 7">Cell outer membrane</location>
        <topology evidence="1 7">Multi-pass membrane protein</topology>
    </subcellularLocation>
</comment>
<dbReference type="Gene3D" id="2.40.170.20">
    <property type="entry name" value="TonB-dependent receptor, beta-barrel domain"/>
    <property type="match status" value="1"/>
</dbReference>
<accession>A0A291QPI5</accession>
<dbReference type="InterPro" id="IPR037066">
    <property type="entry name" value="Plug_dom_sf"/>
</dbReference>
<dbReference type="InterPro" id="IPR039426">
    <property type="entry name" value="TonB-dep_rcpt-like"/>
</dbReference>
<proteinExistence type="inferred from homology"/>
<reference evidence="9 10" key="1">
    <citation type="submission" date="2017-10" db="EMBL/GenBank/DDBJ databases">
        <title>Paenichitinophaga pekingensis gen. nov., sp. nov., isolated from activated sludge.</title>
        <authorList>
            <person name="Jin D."/>
            <person name="Kong X."/>
            <person name="Deng Y."/>
            <person name="Bai Z."/>
        </authorList>
    </citation>
    <scope>NUCLEOTIDE SEQUENCE [LARGE SCALE GENOMIC DNA]</scope>
    <source>
        <strain evidence="9 10">13</strain>
    </source>
</reference>
<keyword evidence="3 7" id="KW-1134">Transmembrane beta strand</keyword>
<dbReference type="Pfam" id="PF07715">
    <property type="entry name" value="Plug"/>
    <property type="match status" value="1"/>
</dbReference>
<dbReference type="OrthoDB" id="9768177at2"/>
<dbReference type="GO" id="GO:0009279">
    <property type="term" value="C:cell outer membrane"/>
    <property type="evidence" value="ECO:0007669"/>
    <property type="project" value="UniProtKB-SubCell"/>
</dbReference>
<dbReference type="InterPro" id="IPR036942">
    <property type="entry name" value="Beta-barrel_TonB_sf"/>
</dbReference>
<keyword evidence="4 7" id="KW-0812">Transmembrane</keyword>
<dbReference type="Proteomes" id="UP000220133">
    <property type="component" value="Chromosome"/>
</dbReference>
<dbReference type="EMBL" id="CP023777">
    <property type="protein sequence ID" value="ATL45841.1"/>
    <property type="molecule type" value="Genomic_DNA"/>
</dbReference>
<evidence type="ECO:0000259" key="8">
    <source>
        <dbReference type="Pfam" id="PF07715"/>
    </source>
</evidence>
<feature type="domain" description="TonB-dependent receptor plug" evidence="8">
    <location>
        <begin position="218"/>
        <end position="331"/>
    </location>
</feature>
<dbReference type="NCBIfam" id="TIGR04056">
    <property type="entry name" value="OMP_RagA_SusC"/>
    <property type="match status" value="1"/>
</dbReference>
<dbReference type="InterPro" id="IPR012910">
    <property type="entry name" value="Plug_dom"/>
</dbReference>
<dbReference type="InterPro" id="IPR023997">
    <property type="entry name" value="TonB-dep_OMP_SusC/RagA_CS"/>
</dbReference>
<evidence type="ECO:0000256" key="1">
    <source>
        <dbReference type="ARBA" id="ARBA00004571"/>
    </source>
</evidence>
<dbReference type="Pfam" id="PF13715">
    <property type="entry name" value="CarbopepD_reg_2"/>
    <property type="match status" value="1"/>
</dbReference>
<evidence type="ECO:0000256" key="3">
    <source>
        <dbReference type="ARBA" id="ARBA00022452"/>
    </source>
</evidence>
<dbReference type="Gene3D" id="2.60.40.1120">
    <property type="entry name" value="Carboxypeptidase-like, regulatory domain"/>
    <property type="match status" value="1"/>
</dbReference>
<evidence type="ECO:0000256" key="6">
    <source>
        <dbReference type="ARBA" id="ARBA00023237"/>
    </source>
</evidence>
<organism evidence="9 10">
    <name type="scientific">Chitinophaga caeni</name>
    <dbReference type="NCBI Taxonomy" id="2029983"/>
    <lineage>
        <taxon>Bacteria</taxon>
        <taxon>Pseudomonadati</taxon>
        <taxon>Bacteroidota</taxon>
        <taxon>Chitinophagia</taxon>
        <taxon>Chitinophagales</taxon>
        <taxon>Chitinophagaceae</taxon>
        <taxon>Chitinophaga</taxon>
    </lineage>
</organism>
<gene>
    <name evidence="9" type="ORF">COR50_00955</name>
</gene>
<evidence type="ECO:0000256" key="5">
    <source>
        <dbReference type="ARBA" id="ARBA00023136"/>
    </source>
</evidence>
<dbReference type="AlphaFoldDB" id="A0A291QPI5"/>
<dbReference type="KEGG" id="cbae:COR50_00955"/>
<dbReference type="PROSITE" id="PS52016">
    <property type="entry name" value="TONB_DEPENDENT_REC_3"/>
    <property type="match status" value="1"/>
</dbReference>
<keyword evidence="6 7" id="KW-0998">Cell outer membrane</keyword>
<protein>
    <submittedName>
        <fullName evidence="9">SusC/RagA family TonB-linked outer membrane protein</fullName>
    </submittedName>
</protein>
<dbReference type="InterPro" id="IPR008969">
    <property type="entry name" value="CarboxyPept-like_regulatory"/>
</dbReference>
<evidence type="ECO:0000256" key="2">
    <source>
        <dbReference type="ARBA" id="ARBA00022448"/>
    </source>
</evidence>
<name>A0A291QPI5_9BACT</name>
<sequence>MPNCLVISRIGLIYILTFLIGFPITVSSQTKPGLLLDISFNGESLDMAIRKIEKLYPVVLVYDAQQLSAYHAPTGSWHQKSPQFIIKQLLKNTPFKLMDSGGRIIIFKKKLSGLTVFNGWVSGKDGMPLPGITVQILGTNLGTVTDKNGRFSLHVKNGVYNVTFTSIAYDPLTIPGIPLNNDTVVDHHFVMQEREESLQQFVVTALGISRPRSTLGYALTEIKSPGLNNVEAPNILQALSGKIPGLQVRGLSPDPGASVYVVLRGESSFNGNSQPLFVVDGIPITANSSVAGKVDYGNRLSDLSIEDIASISVLRGAGAAALYGSRAGNGVVVITTKTGNPGGSSWKVTASSSLMIDKAWQFPHFQNLYGAGTDVLAEDTWGEASWGPGLNDGSYKVQWNSPKDDEGNFIPLPWTAYPGRVRDYFQLGQTFQQHIAVNKSFEKGAARFSVLDTRNRGIIPNTGYNKDVLMFSLQYKFDPKIQFNTNLSYTYSSSDNRFSGDRGSVINQLYTMPANVNTNELRNYWKPGKEGVEQQSYLHDMYSGQAQVDNPFLIAYEQTNAYFRHRLNGLVQIKWTINDYLNLALRSGIDQFYEYRERKKPFSSVNFINGFYEEAKLFSREINSDLLLQFHKQFYTVWNISADFGMNRMDQKNYDYTIAAQQLKVPSIYSLSNGVDGSFTYQSDFARKRVNSTYATMQASYKDILFVNASGRMDWSSTLPRYHNAYFYPAIASSLLLTRLLNLGENNWVNRAKFRANWAKVGKDTDPYNLYNTFQYIANWDGISRADIATMLKNKLLKPEITTATEVGLELGMFKERLGLDITVYQSTNKNQIIAVPLAISSGYSERLMNAGNIRNRGIELQLSWHGNKKPLHVQYEGYINFSKNWDKIVALDPGIPNGEIYLSGGEGASVLAKVGGRMGDMYGGTYKKVPGGPYKGAPWLTASGQYQLEGGAYEKFGNYNPDFMLSWNHGVKYKNWFAGALLDWRQGGTFYSYTAKNLQSDGRVDVTLPGRDASQGGLPWVDGNGKERHDGMILYGYNLQDDGTFAPNDVILSPEAYYGNYYWDFPARNAYNATYIKLRELSLGYNFLHPAKWIQNVRLVFMARNLFAWNAAGTGFDPETSNKIENSRYQLGINTWTLPGIKTFGFKIDCSF</sequence>
<keyword evidence="10" id="KW-1185">Reference proteome</keyword>
<evidence type="ECO:0000313" key="10">
    <source>
        <dbReference type="Proteomes" id="UP000220133"/>
    </source>
</evidence>
<evidence type="ECO:0000313" key="9">
    <source>
        <dbReference type="EMBL" id="ATL45841.1"/>
    </source>
</evidence>